<dbReference type="AlphaFoldDB" id="A0AAV2MY27"/>
<evidence type="ECO:0000256" key="1">
    <source>
        <dbReference type="SAM" id="MobiDB-lite"/>
    </source>
</evidence>
<name>A0AAV2MY27_9HYME</name>
<sequence length="99" mass="10979">MKPEVPGYLSPMIPADQTGMDEDVEVPMETQQPDEPGFSGDAPDQPSEADQPATQRDDEENVIDDETDQPSTKEDDDGKSNDNREDQKQSPPVSLKYQI</sequence>
<feature type="region of interest" description="Disordered" evidence="1">
    <location>
        <begin position="1"/>
        <end position="99"/>
    </location>
</feature>
<proteinExistence type="predicted"/>
<evidence type="ECO:0000313" key="3">
    <source>
        <dbReference type="Proteomes" id="UP001497644"/>
    </source>
</evidence>
<comment type="caution">
    <text evidence="2">The sequence shown here is derived from an EMBL/GenBank/DDBJ whole genome shotgun (WGS) entry which is preliminary data.</text>
</comment>
<keyword evidence="3" id="KW-1185">Reference proteome</keyword>
<feature type="compositionally biased region" description="Basic and acidic residues" evidence="1">
    <location>
        <begin position="71"/>
        <end position="88"/>
    </location>
</feature>
<accession>A0AAV2MY27</accession>
<dbReference type="Proteomes" id="UP001497644">
    <property type="component" value="Unassembled WGS sequence"/>
</dbReference>
<evidence type="ECO:0000313" key="2">
    <source>
        <dbReference type="EMBL" id="CAL1672413.1"/>
    </source>
</evidence>
<gene>
    <name evidence="2" type="ORF">LPLAT_LOCUS7079</name>
</gene>
<organism evidence="2 3">
    <name type="scientific">Lasius platythorax</name>
    <dbReference type="NCBI Taxonomy" id="488582"/>
    <lineage>
        <taxon>Eukaryota</taxon>
        <taxon>Metazoa</taxon>
        <taxon>Ecdysozoa</taxon>
        <taxon>Arthropoda</taxon>
        <taxon>Hexapoda</taxon>
        <taxon>Insecta</taxon>
        <taxon>Pterygota</taxon>
        <taxon>Neoptera</taxon>
        <taxon>Endopterygota</taxon>
        <taxon>Hymenoptera</taxon>
        <taxon>Apocrita</taxon>
        <taxon>Aculeata</taxon>
        <taxon>Formicoidea</taxon>
        <taxon>Formicidae</taxon>
        <taxon>Formicinae</taxon>
        <taxon>Lasius</taxon>
        <taxon>Lasius</taxon>
    </lineage>
</organism>
<dbReference type="EMBL" id="CAXIPU020000556">
    <property type="protein sequence ID" value="CAL1672413.1"/>
    <property type="molecule type" value="Genomic_DNA"/>
</dbReference>
<protein>
    <submittedName>
        <fullName evidence="2">Uncharacterized protein</fullName>
    </submittedName>
</protein>
<reference evidence="2" key="1">
    <citation type="submission" date="2024-04" db="EMBL/GenBank/DDBJ databases">
        <authorList>
            <consortium name="Molecular Ecology Group"/>
        </authorList>
    </citation>
    <scope>NUCLEOTIDE SEQUENCE</scope>
</reference>
<feature type="compositionally biased region" description="Acidic residues" evidence="1">
    <location>
        <begin position="57"/>
        <end position="68"/>
    </location>
</feature>